<evidence type="ECO:0000256" key="1">
    <source>
        <dbReference type="ARBA" id="ARBA00001971"/>
    </source>
</evidence>
<evidence type="ECO:0000256" key="13">
    <source>
        <dbReference type="PIRSR" id="PIRSR602401-1"/>
    </source>
</evidence>
<keyword evidence="10 13" id="KW-0408">Iron</keyword>
<keyword evidence="9 14" id="KW-0560">Oxidoreductase</keyword>
<evidence type="ECO:0008006" key="19">
    <source>
        <dbReference type="Google" id="ProtNLM"/>
    </source>
</evidence>
<dbReference type="EMBL" id="CAJPVJ010002795">
    <property type="protein sequence ID" value="CAG2166797.1"/>
    <property type="molecule type" value="Genomic_DNA"/>
</dbReference>
<evidence type="ECO:0000313" key="18">
    <source>
        <dbReference type="Proteomes" id="UP000728032"/>
    </source>
</evidence>
<evidence type="ECO:0000256" key="3">
    <source>
        <dbReference type="ARBA" id="ARBA00004406"/>
    </source>
</evidence>
<sequence>MDVLGPLSWTSWISLTLLSALPFIYMYLTKTFNYWKKLGLSGPTPYPIVGTNMYSILKPMTEPIITIGEPELIKNVLVKDFHLFSDRKVRQVEHKILSKHLFASRGEDWKRLRSILSPTFTSGKMKKMYPMIRECLTEFLDHLEVRYLTKTFNYWKKLGLSGPTPYPIVGTNMYSILKPMVNVEFDWFKKYGKLYGVFNKTEPIITIGEPELIKNVLVKDFHLFSDRKVRQVEHKILSKHLFNSRGEDWKRLRSILSPTFTSGKMKKMYPMIRECLTEFLDHLEVYAKDGKDINIKDMMGNFTMDVIATCAFATKTNSHKDPNNPFIVNAKRFFEFPLFRTIPIMLLPRKLNNLLGLSFAAESVNEFFFDVTKQRINERKSFFFDVTKQRINERKSVKNGKKYNDFIQLLVDANNNTNTDDTHEEVDTSESHHVNDGEEEREVERKTLSINITNKHLSDDEIKAQGWIFFVAGYETTATTLTFCSYELALNPHIQERLYEEVEGAVDSDGEIGYEVLTKLPLLDAVLSETLRLYPPVLRLERKAQKDYKLGNTGITLYAGQDIEIPVYGIHHSEEFYPNANKFDPDRFMPDNRHNIIPYTYLPFGAGPRNCIGMRFALMEAKLGLAHIIRRYRFVRSKQTAVPLDFRTVTRLCAAKSVVVGLHKR</sequence>
<organism evidence="17">
    <name type="scientific">Oppiella nova</name>
    <dbReference type="NCBI Taxonomy" id="334625"/>
    <lineage>
        <taxon>Eukaryota</taxon>
        <taxon>Metazoa</taxon>
        <taxon>Ecdysozoa</taxon>
        <taxon>Arthropoda</taxon>
        <taxon>Chelicerata</taxon>
        <taxon>Arachnida</taxon>
        <taxon>Acari</taxon>
        <taxon>Acariformes</taxon>
        <taxon>Sarcoptiformes</taxon>
        <taxon>Oribatida</taxon>
        <taxon>Brachypylina</taxon>
        <taxon>Oppioidea</taxon>
        <taxon>Oppiidae</taxon>
        <taxon>Oppiella</taxon>
    </lineage>
</organism>
<keyword evidence="12 16" id="KW-0472">Membrane</keyword>
<accession>A0A7R9LTF6</accession>
<dbReference type="InterPro" id="IPR002401">
    <property type="entry name" value="Cyt_P450_E_grp-I"/>
</dbReference>
<dbReference type="EMBL" id="OC917620">
    <property type="protein sequence ID" value="CAD7647565.1"/>
    <property type="molecule type" value="Genomic_DNA"/>
</dbReference>
<comment type="subcellular location">
    <subcellularLocation>
        <location evidence="3">Endoplasmic reticulum membrane</location>
        <topology evidence="3">Peripheral membrane protein</topology>
    </subcellularLocation>
    <subcellularLocation>
        <location evidence="2">Microsome membrane</location>
        <topology evidence="2">Peripheral membrane protein</topology>
    </subcellularLocation>
</comment>
<reference evidence="17" key="1">
    <citation type="submission" date="2020-11" db="EMBL/GenBank/DDBJ databases">
        <authorList>
            <person name="Tran Van P."/>
        </authorList>
    </citation>
    <scope>NUCLEOTIDE SEQUENCE</scope>
</reference>
<evidence type="ECO:0000256" key="6">
    <source>
        <dbReference type="ARBA" id="ARBA00022723"/>
    </source>
</evidence>
<evidence type="ECO:0000256" key="15">
    <source>
        <dbReference type="SAM" id="MobiDB-lite"/>
    </source>
</evidence>
<evidence type="ECO:0000256" key="5">
    <source>
        <dbReference type="ARBA" id="ARBA00022617"/>
    </source>
</evidence>
<dbReference type="Gene3D" id="1.10.630.10">
    <property type="entry name" value="Cytochrome P450"/>
    <property type="match status" value="2"/>
</dbReference>
<dbReference type="GO" id="GO:0020037">
    <property type="term" value="F:heme binding"/>
    <property type="evidence" value="ECO:0007669"/>
    <property type="project" value="InterPro"/>
</dbReference>
<dbReference type="GO" id="GO:0005506">
    <property type="term" value="F:iron ion binding"/>
    <property type="evidence" value="ECO:0007669"/>
    <property type="project" value="InterPro"/>
</dbReference>
<keyword evidence="16" id="KW-0812">Transmembrane</keyword>
<dbReference type="PANTHER" id="PTHR24292:SF54">
    <property type="entry name" value="CYP9F3-RELATED"/>
    <property type="match status" value="1"/>
</dbReference>
<dbReference type="SUPFAM" id="SSF48264">
    <property type="entry name" value="Cytochrome P450"/>
    <property type="match status" value="2"/>
</dbReference>
<evidence type="ECO:0000256" key="14">
    <source>
        <dbReference type="RuleBase" id="RU000461"/>
    </source>
</evidence>
<name>A0A7R9LTF6_9ACAR</name>
<dbReference type="InterPro" id="IPR001128">
    <property type="entry name" value="Cyt_P450"/>
</dbReference>
<evidence type="ECO:0000256" key="2">
    <source>
        <dbReference type="ARBA" id="ARBA00004174"/>
    </source>
</evidence>
<evidence type="ECO:0000256" key="9">
    <source>
        <dbReference type="ARBA" id="ARBA00023002"/>
    </source>
</evidence>
<keyword evidence="8" id="KW-0492">Microsome</keyword>
<keyword evidence="7" id="KW-0256">Endoplasmic reticulum</keyword>
<comment type="similarity">
    <text evidence="4 14">Belongs to the cytochrome P450 family.</text>
</comment>
<evidence type="ECO:0000256" key="8">
    <source>
        <dbReference type="ARBA" id="ARBA00022848"/>
    </source>
</evidence>
<feature type="compositionally biased region" description="Basic and acidic residues" evidence="15">
    <location>
        <begin position="425"/>
        <end position="440"/>
    </location>
</feature>
<evidence type="ECO:0000256" key="10">
    <source>
        <dbReference type="ARBA" id="ARBA00023004"/>
    </source>
</evidence>
<dbReference type="InterPro" id="IPR036396">
    <property type="entry name" value="Cyt_P450_sf"/>
</dbReference>
<dbReference type="AlphaFoldDB" id="A0A7R9LTF6"/>
<keyword evidence="11 14" id="KW-0503">Monooxygenase</keyword>
<evidence type="ECO:0000256" key="4">
    <source>
        <dbReference type="ARBA" id="ARBA00010617"/>
    </source>
</evidence>
<evidence type="ECO:0000313" key="17">
    <source>
        <dbReference type="EMBL" id="CAD7647565.1"/>
    </source>
</evidence>
<dbReference type="GO" id="GO:0004497">
    <property type="term" value="F:monooxygenase activity"/>
    <property type="evidence" value="ECO:0007669"/>
    <property type="project" value="UniProtKB-KW"/>
</dbReference>
<dbReference type="InterPro" id="IPR050476">
    <property type="entry name" value="Insect_CytP450_Detox"/>
</dbReference>
<evidence type="ECO:0000256" key="16">
    <source>
        <dbReference type="SAM" id="Phobius"/>
    </source>
</evidence>
<gene>
    <name evidence="17" type="ORF">ONB1V03_LOCUS6312</name>
</gene>
<dbReference type="PANTHER" id="PTHR24292">
    <property type="entry name" value="CYTOCHROME P450"/>
    <property type="match status" value="1"/>
</dbReference>
<dbReference type="PROSITE" id="PS00086">
    <property type="entry name" value="CYTOCHROME_P450"/>
    <property type="match status" value="1"/>
</dbReference>
<comment type="cofactor">
    <cofactor evidence="1 13">
        <name>heme</name>
        <dbReference type="ChEBI" id="CHEBI:30413"/>
    </cofactor>
</comment>
<keyword evidence="16" id="KW-1133">Transmembrane helix</keyword>
<feature type="binding site" description="axial binding residue" evidence="13">
    <location>
        <position position="611"/>
    </location>
    <ligand>
        <name>heme</name>
        <dbReference type="ChEBI" id="CHEBI:30413"/>
    </ligand>
    <ligandPart>
        <name>Fe</name>
        <dbReference type="ChEBI" id="CHEBI:18248"/>
    </ligandPart>
</feature>
<feature type="region of interest" description="Disordered" evidence="15">
    <location>
        <begin position="417"/>
        <end position="440"/>
    </location>
</feature>
<dbReference type="OrthoDB" id="1470350at2759"/>
<evidence type="ECO:0000256" key="11">
    <source>
        <dbReference type="ARBA" id="ARBA00023033"/>
    </source>
</evidence>
<dbReference type="PRINTS" id="PR00385">
    <property type="entry name" value="P450"/>
</dbReference>
<evidence type="ECO:0000256" key="12">
    <source>
        <dbReference type="ARBA" id="ARBA00023136"/>
    </source>
</evidence>
<dbReference type="GO" id="GO:0005789">
    <property type="term" value="C:endoplasmic reticulum membrane"/>
    <property type="evidence" value="ECO:0007669"/>
    <property type="project" value="UniProtKB-SubCell"/>
</dbReference>
<dbReference type="Pfam" id="PF00067">
    <property type="entry name" value="p450"/>
    <property type="match status" value="3"/>
</dbReference>
<keyword evidence="18" id="KW-1185">Reference proteome</keyword>
<evidence type="ECO:0000256" key="7">
    <source>
        <dbReference type="ARBA" id="ARBA00022824"/>
    </source>
</evidence>
<dbReference type="Proteomes" id="UP000728032">
    <property type="component" value="Unassembled WGS sequence"/>
</dbReference>
<proteinExistence type="inferred from homology"/>
<dbReference type="CDD" id="cd11055">
    <property type="entry name" value="CYP3A-like"/>
    <property type="match status" value="1"/>
</dbReference>
<dbReference type="InterPro" id="IPR017972">
    <property type="entry name" value="Cyt_P450_CS"/>
</dbReference>
<dbReference type="GO" id="GO:0016705">
    <property type="term" value="F:oxidoreductase activity, acting on paired donors, with incorporation or reduction of molecular oxygen"/>
    <property type="evidence" value="ECO:0007669"/>
    <property type="project" value="InterPro"/>
</dbReference>
<keyword evidence="5 13" id="KW-0349">Heme</keyword>
<protein>
    <recommendedName>
        <fullName evidence="19">Cytochrome P450</fullName>
    </recommendedName>
</protein>
<dbReference type="PRINTS" id="PR00463">
    <property type="entry name" value="EP450I"/>
</dbReference>
<keyword evidence="6 13" id="KW-0479">Metal-binding</keyword>
<feature type="transmembrane region" description="Helical" evidence="16">
    <location>
        <begin position="6"/>
        <end position="28"/>
    </location>
</feature>